<evidence type="ECO:0000256" key="1">
    <source>
        <dbReference type="SAM" id="Phobius"/>
    </source>
</evidence>
<dbReference type="PANTHER" id="PTHR40115">
    <property type="entry name" value="INNER MEMBRANE PROTEIN WITH PEPSY TM HELIX"/>
    <property type="match status" value="1"/>
</dbReference>
<organism evidence="2 3">
    <name type="scientific">Thalassotalea nanhaiensis</name>
    <dbReference type="NCBI Taxonomy" id="3065648"/>
    <lineage>
        <taxon>Bacteria</taxon>
        <taxon>Pseudomonadati</taxon>
        <taxon>Pseudomonadota</taxon>
        <taxon>Gammaproteobacteria</taxon>
        <taxon>Alteromonadales</taxon>
        <taxon>Colwelliaceae</taxon>
        <taxon>Thalassotalea</taxon>
    </lineage>
</organism>
<dbReference type="InterPro" id="IPR032307">
    <property type="entry name" value="PepSY_TM-like_2"/>
</dbReference>
<evidence type="ECO:0000313" key="3">
    <source>
        <dbReference type="Proteomes" id="UP001248581"/>
    </source>
</evidence>
<dbReference type="EMBL" id="CP134146">
    <property type="protein sequence ID" value="WNC69009.1"/>
    <property type="molecule type" value="Genomic_DNA"/>
</dbReference>
<keyword evidence="1" id="KW-0472">Membrane</keyword>
<keyword evidence="1" id="KW-0812">Transmembrane</keyword>
<dbReference type="InterPro" id="IPR005625">
    <property type="entry name" value="PepSY-ass_TM"/>
</dbReference>
<dbReference type="Pfam" id="PF03929">
    <property type="entry name" value="PepSY_TM"/>
    <property type="match status" value="1"/>
</dbReference>
<dbReference type="RefSeq" id="WP_348388159.1">
    <property type="nucleotide sequence ID" value="NZ_CP134146.1"/>
</dbReference>
<name>A0ABY9TK75_9GAMM</name>
<accession>A0ABY9TK75</accession>
<feature type="transmembrane region" description="Helical" evidence="1">
    <location>
        <begin position="222"/>
        <end position="246"/>
    </location>
</feature>
<gene>
    <name evidence="2" type="ORF">RI845_02380</name>
</gene>
<dbReference type="Proteomes" id="UP001248581">
    <property type="component" value="Chromosome"/>
</dbReference>
<sequence length="253" mass="28709">MVKVSKNSLHAKLIRHLREWHRKSGIFAAVLLIFLSISGIALNHTELFKLGHTSITNQWLLQHYGIKDPTNSTFFHDKKFTVSDGYIFKDDTLLQEGLEDVIAIGQYLEFYLVLTTNTLSLYDDNDSLVDTITSSDGLPSNITAMAINNSSIIVNSSNGYYQSGEHLLDWHNVDFVNEPSWIVPDQVTSADINNASIRYKSQFLSLERVILDAHSGRIFGDYMVLFMDLVALAIIILSLSGLYIWIRYSRSKR</sequence>
<reference evidence="3" key="1">
    <citation type="submission" date="2023-09" db="EMBL/GenBank/DDBJ databases">
        <authorList>
            <person name="Li S."/>
            <person name="Li X."/>
            <person name="Zhang C."/>
            <person name="Zhao Z."/>
        </authorList>
    </citation>
    <scope>NUCLEOTIDE SEQUENCE [LARGE SCALE GENOMIC DNA]</scope>
    <source>
        <strain evidence="3">SQ345</strain>
    </source>
</reference>
<evidence type="ECO:0000313" key="2">
    <source>
        <dbReference type="EMBL" id="WNC69009.1"/>
    </source>
</evidence>
<keyword evidence="1" id="KW-1133">Transmembrane helix</keyword>
<keyword evidence="3" id="KW-1185">Reference proteome</keyword>
<protein>
    <submittedName>
        <fullName evidence="2">PepSY-associated TM helix domain-containing protein</fullName>
    </submittedName>
</protein>
<proteinExistence type="predicted"/>
<dbReference type="PANTHER" id="PTHR40115:SF1">
    <property type="entry name" value="INNER MEMBRANE PROTEIN WITH PEPSY TM HELIX"/>
    <property type="match status" value="1"/>
</dbReference>